<gene>
    <name evidence="5" type="primary">vgrG</name>
    <name evidence="5" type="ORF">KVP70_02265</name>
</gene>
<evidence type="ECO:0000259" key="4">
    <source>
        <dbReference type="Pfam" id="PF13296"/>
    </source>
</evidence>
<feature type="domain" description="DUF2345" evidence="3">
    <location>
        <begin position="648"/>
        <end position="795"/>
    </location>
</feature>
<dbReference type="Pfam" id="PF05954">
    <property type="entry name" value="Phage_GPD"/>
    <property type="match status" value="1"/>
</dbReference>
<dbReference type="InterPro" id="IPR006531">
    <property type="entry name" value="Gp5/Vgr_OB"/>
</dbReference>
<evidence type="ECO:0000313" key="6">
    <source>
        <dbReference type="Proteomes" id="UP001155901"/>
    </source>
</evidence>
<feature type="domain" description="Gp5/Type VI secretion system Vgr protein OB-fold" evidence="2">
    <location>
        <begin position="412"/>
        <end position="480"/>
    </location>
</feature>
<comment type="similarity">
    <text evidence="1">Belongs to the VgrG protein family.</text>
</comment>
<organism evidence="5 6">
    <name type="scientific">Duganella violaceipulchra</name>
    <dbReference type="NCBI Taxonomy" id="2849652"/>
    <lineage>
        <taxon>Bacteria</taxon>
        <taxon>Pseudomonadati</taxon>
        <taxon>Pseudomonadota</taxon>
        <taxon>Betaproteobacteria</taxon>
        <taxon>Burkholderiales</taxon>
        <taxon>Oxalobacteraceae</taxon>
        <taxon>Telluria group</taxon>
        <taxon>Duganella</taxon>
    </lineage>
</organism>
<evidence type="ECO:0000259" key="2">
    <source>
        <dbReference type="Pfam" id="PF04717"/>
    </source>
</evidence>
<proteinExistence type="inferred from homology"/>
<dbReference type="InterPro" id="IPR017847">
    <property type="entry name" value="T6SS_RhsGE_Vgr_subset"/>
</dbReference>
<evidence type="ECO:0000256" key="1">
    <source>
        <dbReference type="ARBA" id="ARBA00005558"/>
    </source>
</evidence>
<evidence type="ECO:0000259" key="3">
    <source>
        <dbReference type="Pfam" id="PF10106"/>
    </source>
</evidence>
<evidence type="ECO:0000313" key="5">
    <source>
        <dbReference type="EMBL" id="MBV6319747.1"/>
    </source>
</evidence>
<dbReference type="NCBIfam" id="TIGR03361">
    <property type="entry name" value="VI_Rhs_Vgr"/>
    <property type="match status" value="1"/>
</dbReference>
<accession>A0AA41H3D7</accession>
<dbReference type="NCBIfam" id="TIGR01646">
    <property type="entry name" value="vgr_GE"/>
    <property type="match status" value="1"/>
</dbReference>
<dbReference type="InterPro" id="IPR028244">
    <property type="entry name" value="T6SS_Rhs_Vgr_dom"/>
</dbReference>
<dbReference type="InterPro" id="IPR006533">
    <property type="entry name" value="T6SS_Vgr_RhsGE"/>
</dbReference>
<comment type="caution">
    <text evidence="5">The sequence shown here is derived from an EMBL/GenBank/DDBJ whole genome shotgun (WGS) entry which is preliminary data.</text>
</comment>
<dbReference type="Proteomes" id="UP001155901">
    <property type="component" value="Unassembled WGS sequence"/>
</dbReference>
<dbReference type="Pfam" id="PF10106">
    <property type="entry name" value="DUF2345"/>
    <property type="match status" value="1"/>
</dbReference>
<dbReference type="AlphaFoldDB" id="A0AA41H3D7"/>
<feature type="domain" description="Putative type VI secretion system Rhs element associated Vgr" evidence="4">
    <location>
        <begin position="514"/>
        <end position="617"/>
    </location>
</feature>
<dbReference type="InterPro" id="IPR018769">
    <property type="entry name" value="VgrG2_DUF2345"/>
</dbReference>
<dbReference type="EMBL" id="JAHTGR010000001">
    <property type="protein sequence ID" value="MBV6319747.1"/>
    <property type="molecule type" value="Genomic_DNA"/>
</dbReference>
<protein>
    <submittedName>
        <fullName evidence="5">Type VI secretion system tip protein VgrG</fullName>
    </submittedName>
</protein>
<name>A0AA41H3D7_9BURK</name>
<dbReference type="Pfam" id="PF13296">
    <property type="entry name" value="T6SS_Vgr"/>
    <property type="match status" value="1"/>
</dbReference>
<reference evidence="5" key="1">
    <citation type="submission" date="2021-07" db="EMBL/GenBank/DDBJ databases">
        <title>Characterization of violacein-producing bacteria and related species.</title>
        <authorList>
            <person name="Wilson H.S."/>
            <person name="De Leon M.E."/>
        </authorList>
    </citation>
    <scope>NUCLEOTIDE SEQUENCE</scope>
    <source>
        <strain evidence="5">HSC-15S17</strain>
    </source>
</reference>
<sequence length="922" mass="99861">MATVMLDASTLLRDVIARRQNKRILRLSFPQGDGPDAQLLPNKLEADEALSRDFDYRVELLSDNASLALKDVQGKLMCVELVRGDGSLRYFTGYVFRFRLLKTDGGVVFYEASLAPWLAYLKLRKDNYLFHNATLREQTDSIFADYSPLPDWDCRLAGDDAPMTDACQFDESDHNYLHRRWEAAGWSYWYEHGANGHKLVLSDDTTAADAIDGGHSVPFQRHGGAVEEEAIGDWSPVRQIVAGTVALSAFNFKQPIPAQFSLPTVNQQGAVLNVESYEYAGAYAFIDGRGADRLARLRIEELEASGKHFDGAGNCRRLQPGRAFELDGHFDVAGDNDKNTFLIVGVTHVVTNNYLQTTEGEDAGAQYGNRLTCIRKTIPWRPGRGYHSVDTRITAPQTATVVGPSGPDGIHTEEYGRVRLQFHWDRVGNNNEQSSSWVRVASAWGGSELGASAVPRVGTEVIVQWLGGSPDRPIVTGTVFNELHQPPWALPAQQALTGLRSRELTPNGGNAAPGRSNHLILDDTNAGIQAQLKSDHAHSQLSLGHITRIEDNSGRKDPRGEGFELATEAWGALRAGKGMLLTTEARPQAASHIKDMGETVARLSSGAALHQQLAEAAQHQDAQKTGIDQSEAGDALRAQYEAVRGNGAAQGEFAAPHLVLSSPAGIASSTPESTHIQSGQHAAISSGGHVSIAAGKSLFASVTEKISLFVSKAGMKLFAAKGKVEIQAQSDNVEIIAEQVLKLISTKMNIEITAAKEILLNAGGSFIRINAKGIEQGTGGQWLSQAGQHTMEGPKNMNAVKQAEFEKAVPKKFSQQVFVDPALWNLPGGARALKYTFLSRTNQVLGRGTLDGKGKSAPLFTDSGEPARIEVDVNGGKWEQLIFDRHPAISVPLDAPQVVFDLYAEGAVDEDSIEGPDDTLTT</sequence>
<dbReference type="Pfam" id="PF04717">
    <property type="entry name" value="Phage_base_V"/>
    <property type="match status" value="1"/>
</dbReference>